<keyword evidence="3" id="KW-1185">Reference proteome</keyword>
<dbReference type="OrthoDB" id="3474269at2"/>
<evidence type="ECO:0000313" key="2">
    <source>
        <dbReference type="EMBL" id="TDD97662.1"/>
    </source>
</evidence>
<reference evidence="2 3" key="1">
    <citation type="submission" date="2019-03" db="EMBL/GenBank/DDBJ databases">
        <title>Draft genome sequences of novel Actinobacteria.</title>
        <authorList>
            <person name="Sahin N."/>
            <person name="Ay H."/>
            <person name="Saygin H."/>
        </authorList>
    </citation>
    <scope>NUCLEOTIDE SEQUENCE [LARGE SCALE GENOMIC DNA]</scope>
    <source>
        <strain evidence="2 3">H3C3</strain>
    </source>
</reference>
<dbReference type="GO" id="GO:0003677">
    <property type="term" value="F:DNA binding"/>
    <property type="evidence" value="ECO:0007669"/>
    <property type="project" value="InterPro"/>
</dbReference>
<dbReference type="InterPro" id="IPR010982">
    <property type="entry name" value="Lambda_DNA-bd_dom_sf"/>
</dbReference>
<comment type="caution">
    <text evidence="2">The sequence shown here is derived from an EMBL/GenBank/DDBJ whole genome shotgun (WGS) entry which is preliminary data.</text>
</comment>
<dbReference type="SMART" id="SM00530">
    <property type="entry name" value="HTH_XRE"/>
    <property type="match status" value="1"/>
</dbReference>
<accession>A0A4R5CJR5</accession>
<evidence type="ECO:0000259" key="1">
    <source>
        <dbReference type="SMART" id="SM00530"/>
    </source>
</evidence>
<dbReference type="SUPFAM" id="SSF47413">
    <property type="entry name" value="lambda repressor-like DNA-binding domains"/>
    <property type="match status" value="1"/>
</dbReference>
<protein>
    <submittedName>
        <fullName evidence="2">XRE family transcriptional regulator</fullName>
    </submittedName>
</protein>
<dbReference type="Pfam" id="PF19054">
    <property type="entry name" value="DUF5753"/>
    <property type="match status" value="1"/>
</dbReference>
<evidence type="ECO:0000313" key="3">
    <source>
        <dbReference type="Proteomes" id="UP000294513"/>
    </source>
</evidence>
<dbReference type="Pfam" id="PF13560">
    <property type="entry name" value="HTH_31"/>
    <property type="match status" value="1"/>
</dbReference>
<dbReference type="Proteomes" id="UP000294513">
    <property type="component" value="Unassembled WGS sequence"/>
</dbReference>
<sequence length="296" mass="33501">MIEPTDLTAARWSPAVRRQRLAGVLADLRDRDGRTAEQIASELGVAKTTVIRLENPRHLTLPKRELIERLLDVYRAGTATRKRVRDLVDEARQRDWWHPYKPYLRPAHTTYLGLEAETAVQRIYQPTLLPGLLQTAAYSAITVKEQHPALPEREAEAFTAERRARHERMLTGPDPIRLWAVLGEAALLQAVGGPRVMAEQLDYLHRMAQLPHVTITIVPFSAGAHEGLAPFVILTFPQPTDPELAYIPDPVGHWVRTREDVDHLVGVFERLMLLLPDRDANLQMIAAAAQRFRAET</sequence>
<organism evidence="2 3">
    <name type="scientific">Actinomadura rubrisoli</name>
    <dbReference type="NCBI Taxonomy" id="2530368"/>
    <lineage>
        <taxon>Bacteria</taxon>
        <taxon>Bacillati</taxon>
        <taxon>Actinomycetota</taxon>
        <taxon>Actinomycetes</taxon>
        <taxon>Streptosporangiales</taxon>
        <taxon>Thermomonosporaceae</taxon>
        <taxon>Actinomadura</taxon>
    </lineage>
</organism>
<dbReference type="EMBL" id="SMKU01000002">
    <property type="protein sequence ID" value="TDD97662.1"/>
    <property type="molecule type" value="Genomic_DNA"/>
</dbReference>
<gene>
    <name evidence="2" type="ORF">E1298_01105</name>
</gene>
<feature type="domain" description="HTH cro/C1-type" evidence="1">
    <location>
        <begin position="24"/>
        <end position="81"/>
    </location>
</feature>
<name>A0A4R5CJR5_9ACTN</name>
<proteinExistence type="predicted"/>
<dbReference type="AlphaFoldDB" id="A0A4R5CJR5"/>
<dbReference type="RefSeq" id="WP_131888824.1">
    <property type="nucleotide sequence ID" value="NZ_SMKU01000002.1"/>
</dbReference>
<dbReference type="InterPro" id="IPR001387">
    <property type="entry name" value="Cro/C1-type_HTH"/>
</dbReference>
<dbReference type="InterPro" id="IPR043917">
    <property type="entry name" value="DUF5753"/>
</dbReference>
<dbReference type="CDD" id="cd00093">
    <property type="entry name" value="HTH_XRE"/>
    <property type="match status" value="1"/>
</dbReference>